<keyword evidence="10" id="KW-1185">Reference proteome</keyword>
<name>A0ABR3A8L8_9AGAR</name>
<dbReference type="EMBL" id="JBBXMP010000010">
    <property type="protein sequence ID" value="KAL0069727.1"/>
    <property type="molecule type" value="Genomic_DNA"/>
</dbReference>
<feature type="compositionally biased region" description="Polar residues" evidence="5">
    <location>
        <begin position="245"/>
        <end position="260"/>
    </location>
</feature>
<organism evidence="9 10">
    <name type="scientific">Marasmius tenuissimus</name>
    <dbReference type="NCBI Taxonomy" id="585030"/>
    <lineage>
        <taxon>Eukaryota</taxon>
        <taxon>Fungi</taxon>
        <taxon>Dikarya</taxon>
        <taxon>Basidiomycota</taxon>
        <taxon>Agaricomycotina</taxon>
        <taxon>Agaricomycetes</taxon>
        <taxon>Agaricomycetidae</taxon>
        <taxon>Agaricales</taxon>
        <taxon>Marasmiineae</taxon>
        <taxon>Marasmiaceae</taxon>
        <taxon>Marasmius</taxon>
    </lineage>
</organism>
<comment type="similarity">
    <text evidence="2">Belongs to the RPAP1 family.</text>
</comment>
<evidence type="ECO:0000256" key="2">
    <source>
        <dbReference type="ARBA" id="ARBA00009953"/>
    </source>
</evidence>
<feature type="domain" description="RPAP1 C-terminal" evidence="6">
    <location>
        <begin position="318"/>
        <end position="382"/>
    </location>
</feature>
<dbReference type="InterPro" id="IPR039913">
    <property type="entry name" value="RPAP1/Rba50"/>
</dbReference>
<dbReference type="Pfam" id="PF08621">
    <property type="entry name" value="RPAP1_N"/>
    <property type="match status" value="1"/>
</dbReference>
<feature type="compositionally biased region" description="Low complexity" evidence="5">
    <location>
        <begin position="157"/>
        <end position="181"/>
    </location>
</feature>
<dbReference type="Proteomes" id="UP001437256">
    <property type="component" value="Unassembled WGS sequence"/>
</dbReference>
<dbReference type="PANTHER" id="PTHR21483">
    <property type="entry name" value="RNA POLYMERASE II-ASSOCIATED PROTEIN 1"/>
    <property type="match status" value="1"/>
</dbReference>
<gene>
    <name evidence="9" type="ORF">AAF712_002996</name>
</gene>
<feature type="compositionally biased region" description="Basic and acidic residues" evidence="5">
    <location>
        <begin position="125"/>
        <end position="139"/>
    </location>
</feature>
<evidence type="ECO:0000259" key="8">
    <source>
        <dbReference type="Pfam" id="PF25766"/>
    </source>
</evidence>
<feature type="domain" description="RPAP1 N-terminal" evidence="7">
    <location>
        <begin position="90"/>
        <end position="134"/>
    </location>
</feature>
<protein>
    <recommendedName>
        <fullName evidence="11">RNA polymerase II-associated protein 1 C-terminal domain-containing protein</fullName>
    </recommendedName>
</protein>
<keyword evidence="4" id="KW-0539">Nucleus</keyword>
<evidence type="ECO:0000256" key="5">
    <source>
        <dbReference type="SAM" id="MobiDB-lite"/>
    </source>
</evidence>
<evidence type="ECO:0000313" key="9">
    <source>
        <dbReference type="EMBL" id="KAL0069727.1"/>
    </source>
</evidence>
<feature type="compositionally biased region" description="Low complexity" evidence="5">
    <location>
        <begin position="18"/>
        <end position="29"/>
    </location>
</feature>
<dbReference type="Pfam" id="PF08620">
    <property type="entry name" value="RPAP1_C"/>
    <property type="match status" value="1"/>
</dbReference>
<evidence type="ECO:0000256" key="1">
    <source>
        <dbReference type="ARBA" id="ARBA00004123"/>
    </source>
</evidence>
<dbReference type="InterPro" id="IPR013930">
    <property type="entry name" value="RPAP1_N"/>
</dbReference>
<sequence>MQSLLSPDLIGSVVERTPSSSKSKPPSISQTAKGGFPVVQHRSLERAKGKSAFTRSRESAQTNPTISRDAPVPRVVPHREPQSEQDWRSQISRENEARVENMTEEERESEIREVLERFGAGVGDLLKRAREARERKEKSAIPLEPVPVTSEAPEPATPSRSGSPPPSSLSRSSTRPNSPTRGPRKLRFANLVPENVHVYESAPPSPRKKSFLALPPPPPPGSDESTDIVSLGTYEDSSLKHASTEPVQLSSSTTTNSGSVKETEASSHSGPLEDPEPDEGTPEFIRRRFFPSAPTDNPDIAWMTEPLVGGKDDTKADQLRFDLTGTPIPRSKMLSLPTHLGLHHHAEGRSAGYTLDDIFLLSRSKVPAQRAAMLGVLRGVVNWWWKTSSTGLPQGDEIRSIIDELSSSSPPLLKRILFAGLEALPERGIVGVKAVEIVWECVVGWEPVLDDEEYYEWGGVEFGGSELIESFPLTDALPQLLAIFSSPPDNTSVADRHITPVQHLVVSILHRLALHTKKFADEITAVPKLVPAIIRSFIDHYSSTSASSVPDVQSLRFLTTLALASRSNADTLSKSSDMFLRIIASAKLTPEDHSASHVLEVLGEIIRFYATLARYGLFSHVATDGRELWWKVGSYIQSLPSDASLLERHLKLVSKWAALLESWIVCATDPHSTTPSHDLLWSQVVGWEWGKDLLDLNEALAGLPSDTPTSHYVWRARSAVFRALAAWLEGCKVNGVKGGEDERLASMTVFRKTFTPDGLDGKRVTTIAASIKSSYAMDLLADRRQLGACAYELMSVIRVWLACCPPPSQEPLASPPFDLPFAHISESCATLVARGGWGEKVQNKVKEALSQLYRRPLTALLSHYVRLSRFLPGVNDDLWLAQAFSTLLTFQAGDEEYALDLVDHALRLMTPGWAEARGLDVPQAIWDKGGWDVVRPFLQFEIVPATDTHIGPLCITPSSISRVTSQRLPSAPTSRKAGWSPSGLPLRKDWTIIPLDHVLHSGSESSFFANKEALPSSFDASETEIVRASLLLTTIAREVIVRFANALSNAVLTREEATFSCMKVFMLEHDQEQNHAAQEVYRDSAVVRYMEALLSPYTLSASPHIPSQSTLEEAAVGFLGPSTPFYQYYTDFVGLYDSISFSHPLFARLLLPPTSMRYPVDYRKHLWNDFSHVVKTIRIPIEQVIAADLKEYLWPAEDDPQMISAYLRALVKHGSALDGLVRLIAVHHIACNIWSDLLPGKPANEERASRLFKVVVDQCAPDVVREMIRYKQEDTGGLVPPDCFGGLGVLRNERLQQVDRWGGSDLVRRVKGLFDQ</sequence>
<evidence type="ECO:0000256" key="3">
    <source>
        <dbReference type="ARBA" id="ARBA00023163"/>
    </source>
</evidence>
<evidence type="ECO:0000313" key="10">
    <source>
        <dbReference type="Proteomes" id="UP001437256"/>
    </source>
</evidence>
<feature type="compositionally biased region" description="Basic and acidic residues" evidence="5">
    <location>
        <begin position="77"/>
        <end position="101"/>
    </location>
</feature>
<feature type="domain" description="RPAP1/MINIYO-like TPR repeats" evidence="8">
    <location>
        <begin position="1062"/>
        <end position="1230"/>
    </location>
</feature>
<proteinExistence type="inferred from homology"/>
<dbReference type="Pfam" id="PF25766">
    <property type="entry name" value="TPR_RPAP1"/>
    <property type="match status" value="1"/>
</dbReference>
<evidence type="ECO:0000259" key="6">
    <source>
        <dbReference type="Pfam" id="PF08620"/>
    </source>
</evidence>
<evidence type="ECO:0000259" key="7">
    <source>
        <dbReference type="Pfam" id="PF08621"/>
    </source>
</evidence>
<dbReference type="InterPro" id="IPR013929">
    <property type="entry name" value="RPAP1_C"/>
</dbReference>
<keyword evidence="3" id="KW-0804">Transcription</keyword>
<evidence type="ECO:0008006" key="11">
    <source>
        <dbReference type="Google" id="ProtNLM"/>
    </source>
</evidence>
<comment type="caution">
    <text evidence="9">The sequence shown here is derived from an EMBL/GenBank/DDBJ whole genome shotgun (WGS) entry which is preliminary data.</text>
</comment>
<evidence type="ECO:0000256" key="4">
    <source>
        <dbReference type="ARBA" id="ARBA00023242"/>
    </source>
</evidence>
<feature type="region of interest" description="Disordered" evidence="5">
    <location>
        <begin position="1"/>
        <end position="283"/>
    </location>
</feature>
<dbReference type="PANTHER" id="PTHR21483:SF18">
    <property type="entry name" value="RNA POLYMERASE II-ASSOCIATED PROTEIN 1"/>
    <property type="match status" value="1"/>
</dbReference>
<comment type="subcellular location">
    <subcellularLocation>
        <location evidence="1">Nucleus</location>
    </subcellularLocation>
</comment>
<reference evidence="9 10" key="1">
    <citation type="submission" date="2024-05" db="EMBL/GenBank/DDBJ databases">
        <title>A draft genome resource for the thread blight pathogen Marasmius tenuissimus strain MS-2.</title>
        <authorList>
            <person name="Yulfo-Soto G.E."/>
            <person name="Baruah I.K."/>
            <person name="Amoako-Attah I."/>
            <person name="Bukari Y."/>
            <person name="Meinhardt L.W."/>
            <person name="Bailey B.A."/>
            <person name="Cohen S.P."/>
        </authorList>
    </citation>
    <scope>NUCLEOTIDE SEQUENCE [LARGE SCALE GENOMIC DNA]</scope>
    <source>
        <strain evidence="9 10">MS-2</strain>
    </source>
</reference>
<accession>A0ABR3A8L8</accession>
<dbReference type="InterPro" id="IPR057989">
    <property type="entry name" value="TPR_RPAP1/MINIYO-like"/>
</dbReference>